<gene>
    <name evidence="2" type="ORF">LPQ35_05040</name>
</gene>
<dbReference type="Proteomes" id="UP001492541">
    <property type="component" value="Chromosome"/>
</dbReference>
<sequence length="49" mass="5712">MYTVIVSKEVTKLSKKILKPGQRRKLAEFLRSPEENPFPKPPYDVKPIN</sequence>
<proteinExistence type="predicted"/>
<organism evidence="2 3">
    <name type="scientific">Geoglobus acetivorans</name>
    <dbReference type="NCBI Taxonomy" id="565033"/>
    <lineage>
        <taxon>Archaea</taxon>
        <taxon>Methanobacteriati</taxon>
        <taxon>Methanobacteriota</taxon>
        <taxon>Archaeoglobi</taxon>
        <taxon>Archaeoglobales</taxon>
        <taxon>Archaeoglobaceae</taxon>
        <taxon>Geoglobus</taxon>
    </lineage>
</organism>
<keyword evidence="3" id="KW-1185">Reference proteome</keyword>
<evidence type="ECO:0000313" key="2">
    <source>
        <dbReference type="EMBL" id="XAT64736.1"/>
    </source>
</evidence>
<feature type="region of interest" description="Disordered" evidence="1">
    <location>
        <begin position="28"/>
        <end position="49"/>
    </location>
</feature>
<feature type="compositionally biased region" description="Pro residues" evidence="1">
    <location>
        <begin position="36"/>
        <end position="49"/>
    </location>
</feature>
<reference evidence="2 3" key="1">
    <citation type="submission" date="2021-11" db="EMBL/GenBank/DDBJ databases">
        <title>Whole genome of Geoglobus acetivorans.</title>
        <authorList>
            <person name="Liu D."/>
        </authorList>
    </citation>
    <scope>NUCLEOTIDE SEQUENCE [LARGE SCALE GENOMIC DNA]</scope>
    <source>
        <strain evidence="2 3">SBH6</strain>
    </source>
</reference>
<dbReference type="GeneID" id="90449028"/>
<name>A0ABZ3H7W0_GEOAI</name>
<dbReference type="EMBL" id="CP087714">
    <property type="protein sequence ID" value="XAT64736.1"/>
    <property type="molecule type" value="Genomic_DNA"/>
</dbReference>
<accession>A0ABZ3H7W0</accession>
<protein>
    <submittedName>
        <fullName evidence="2">Uncharacterized protein</fullName>
    </submittedName>
</protein>
<evidence type="ECO:0000256" key="1">
    <source>
        <dbReference type="SAM" id="MobiDB-lite"/>
    </source>
</evidence>
<dbReference type="RefSeq" id="WP_193807602.1">
    <property type="nucleotide sequence ID" value="NZ_CP087714.1"/>
</dbReference>
<evidence type="ECO:0000313" key="3">
    <source>
        <dbReference type="Proteomes" id="UP001492541"/>
    </source>
</evidence>